<dbReference type="EMBL" id="DS469560">
    <property type="protein sequence ID" value="EDO42816.1"/>
    <property type="molecule type" value="Genomic_DNA"/>
</dbReference>
<reference evidence="3 4" key="1">
    <citation type="journal article" date="2007" name="Science">
        <title>Sea anemone genome reveals ancestral eumetazoan gene repertoire and genomic organization.</title>
        <authorList>
            <person name="Putnam N.H."/>
            <person name="Srivastava M."/>
            <person name="Hellsten U."/>
            <person name="Dirks B."/>
            <person name="Chapman J."/>
            <person name="Salamov A."/>
            <person name="Terry A."/>
            <person name="Shapiro H."/>
            <person name="Lindquist E."/>
            <person name="Kapitonov V.V."/>
            <person name="Jurka J."/>
            <person name="Genikhovich G."/>
            <person name="Grigoriev I.V."/>
            <person name="Lucas S.M."/>
            <person name="Steele R.E."/>
            <person name="Finnerty J.R."/>
            <person name="Technau U."/>
            <person name="Martindale M.Q."/>
            <person name="Rokhsar D.S."/>
        </authorList>
    </citation>
    <scope>NUCLEOTIDE SEQUENCE [LARGE SCALE GENOMIC DNA]</scope>
    <source>
        <strain evidence="4">CH2 X CH6</strain>
    </source>
</reference>
<evidence type="ECO:0000313" key="4">
    <source>
        <dbReference type="Proteomes" id="UP000001593"/>
    </source>
</evidence>
<keyword evidence="1" id="KW-0175">Coiled coil</keyword>
<dbReference type="eggNOG" id="ENOG502S5XG">
    <property type="taxonomic scope" value="Eukaryota"/>
</dbReference>
<keyword evidence="4" id="KW-1185">Reference proteome</keyword>
<dbReference type="InterPro" id="IPR029152">
    <property type="entry name" value="LKAAEAR1"/>
</dbReference>
<dbReference type="Pfam" id="PF15478">
    <property type="entry name" value="LKAAEAR"/>
    <property type="match status" value="1"/>
</dbReference>
<feature type="compositionally biased region" description="Polar residues" evidence="2">
    <location>
        <begin position="1"/>
        <end position="19"/>
    </location>
</feature>
<accession>A7S0D6</accession>
<name>A7S0D6_NEMVE</name>
<dbReference type="PhylomeDB" id="A7S0D6"/>
<feature type="coiled-coil region" evidence="1">
    <location>
        <begin position="56"/>
        <end position="83"/>
    </location>
</feature>
<dbReference type="AlphaFoldDB" id="A7S0D6"/>
<evidence type="ECO:0000256" key="2">
    <source>
        <dbReference type="SAM" id="MobiDB-lite"/>
    </source>
</evidence>
<sequence length="184" mass="20885">MASGSNVKLPQLEASSGDRSTGERFQARNRTQLNKKEIQKLPPQQRSRYLAYESPAKEVAESMAAARKRLKELKNQIKKETKPPALETVTEQDKHVKLIGQLKAAEARNRIRLMRLRYEHNRASEVNHLISCQPTALKAVRLQSLVPPETDPIKIRDLLGKGERYRVNALLEDEVGLETARIIS</sequence>
<evidence type="ECO:0000256" key="1">
    <source>
        <dbReference type="SAM" id="Coils"/>
    </source>
</evidence>
<organism evidence="3 4">
    <name type="scientific">Nematostella vectensis</name>
    <name type="common">Starlet sea anemone</name>
    <dbReference type="NCBI Taxonomy" id="45351"/>
    <lineage>
        <taxon>Eukaryota</taxon>
        <taxon>Metazoa</taxon>
        <taxon>Cnidaria</taxon>
        <taxon>Anthozoa</taxon>
        <taxon>Hexacorallia</taxon>
        <taxon>Actiniaria</taxon>
        <taxon>Edwardsiidae</taxon>
        <taxon>Nematostella</taxon>
    </lineage>
</organism>
<dbReference type="PANTHER" id="PTHR35665:SF1">
    <property type="entry name" value="PROTEIN LKAAEAR1"/>
    <property type="match status" value="1"/>
</dbReference>
<dbReference type="InParanoid" id="A7S0D6"/>
<gene>
    <name evidence="3" type="ORF">NEMVEDRAFT_v1g204844</name>
</gene>
<dbReference type="PANTHER" id="PTHR35665">
    <property type="entry name" value="PROTEIN LKAAEAR1"/>
    <property type="match status" value="1"/>
</dbReference>
<dbReference type="OrthoDB" id="10045727at2759"/>
<dbReference type="Proteomes" id="UP000001593">
    <property type="component" value="Unassembled WGS sequence"/>
</dbReference>
<evidence type="ECO:0000313" key="3">
    <source>
        <dbReference type="EMBL" id="EDO42816.1"/>
    </source>
</evidence>
<feature type="region of interest" description="Disordered" evidence="2">
    <location>
        <begin position="1"/>
        <end position="47"/>
    </location>
</feature>
<dbReference type="OMA" id="PPRKNIQ"/>
<protein>
    <recommendedName>
        <fullName evidence="5">Protein LKAAEAR1</fullName>
    </recommendedName>
</protein>
<dbReference type="HOGENOM" id="CLU_103069_0_0_1"/>
<dbReference type="KEGG" id="nve:5514747"/>
<evidence type="ECO:0008006" key="5">
    <source>
        <dbReference type="Google" id="ProtNLM"/>
    </source>
</evidence>
<proteinExistence type="predicted"/>